<gene>
    <name evidence="3" type="ORF">BLNAU_13194</name>
</gene>
<keyword evidence="4" id="KW-1185">Reference proteome</keyword>
<accession>A0ABQ9XIG5</accession>
<feature type="region of interest" description="Disordered" evidence="1">
    <location>
        <begin position="441"/>
        <end position="502"/>
    </location>
</feature>
<dbReference type="PANTHER" id="PTHR13165:SF0">
    <property type="entry name" value="SERRATE RNA EFFECTOR MOLECULE HOMOLOG"/>
    <property type="match status" value="1"/>
</dbReference>
<dbReference type="Pfam" id="PF13821">
    <property type="entry name" value="DUF4187"/>
    <property type="match status" value="1"/>
</dbReference>
<proteinExistence type="predicted"/>
<dbReference type="Proteomes" id="UP001281761">
    <property type="component" value="Unassembled WGS sequence"/>
</dbReference>
<organism evidence="3 4">
    <name type="scientific">Blattamonas nauphoetae</name>
    <dbReference type="NCBI Taxonomy" id="2049346"/>
    <lineage>
        <taxon>Eukaryota</taxon>
        <taxon>Metamonada</taxon>
        <taxon>Preaxostyla</taxon>
        <taxon>Oxymonadida</taxon>
        <taxon>Blattamonas</taxon>
    </lineage>
</organism>
<comment type="caution">
    <text evidence="3">The sequence shown here is derived from an EMBL/GenBank/DDBJ whole genome shotgun (WGS) entry which is preliminary data.</text>
</comment>
<dbReference type="PANTHER" id="PTHR13165">
    <property type="entry name" value="ARSENITE-RESISTANCE PROTEIN 2"/>
    <property type="match status" value="1"/>
</dbReference>
<reference evidence="3 4" key="1">
    <citation type="journal article" date="2022" name="bioRxiv">
        <title>Genomics of Preaxostyla Flagellates Illuminates Evolutionary Transitions and the Path Towards Mitochondrial Loss.</title>
        <authorList>
            <person name="Novak L.V.F."/>
            <person name="Treitli S.C."/>
            <person name="Pyrih J."/>
            <person name="Halakuc P."/>
            <person name="Pipaliya S.V."/>
            <person name="Vacek V."/>
            <person name="Brzon O."/>
            <person name="Soukal P."/>
            <person name="Eme L."/>
            <person name="Dacks J.B."/>
            <person name="Karnkowska A."/>
            <person name="Elias M."/>
            <person name="Hampl V."/>
        </authorList>
    </citation>
    <scope>NUCLEOTIDE SEQUENCE [LARGE SCALE GENOMIC DNA]</scope>
    <source>
        <strain evidence="3">NAU3</strain>
        <tissue evidence="3">Gut</tissue>
    </source>
</reference>
<feature type="compositionally biased region" description="Basic and acidic residues" evidence="1">
    <location>
        <begin position="451"/>
        <end position="491"/>
    </location>
</feature>
<dbReference type="InterPro" id="IPR021933">
    <property type="entry name" value="SERRATE/Ars2_N"/>
</dbReference>
<feature type="domain" description="C2H2-type" evidence="2">
    <location>
        <begin position="600"/>
        <end position="621"/>
    </location>
</feature>
<dbReference type="InterPro" id="IPR039727">
    <property type="entry name" value="SE/Ars2"/>
</dbReference>
<dbReference type="PROSITE" id="PS00028">
    <property type="entry name" value="ZINC_FINGER_C2H2_1"/>
    <property type="match status" value="1"/>
</dbReference>
<dbReference type="EMBL" id="JARBJD010000112">
    <property type="protein sequence ID" value="KAK2951826.1"/>
    <property type="molecule type" value="Genomic_DNA"/>
</dbReference>
<feature type="region of interest" description="Disordered" evidence="1">
    <location>
        <begin position="243"/>
        <end position="298"/>
    </location>
</feature>
<feature type="compositionally biased region" description="Acidic residues" evidence="1">
    <location>
        <begin position="274"/>
        <end position="292"/>
    </location>
</feature>
<dbReference type="InterPro" id="IPR025239">
    <property type="entry name" value="DUF4187"/>
</dbReference>
<dbReference type="SMART" id="SM01173">
    <property type="entry name" value="DUF4187"/>
    <property type="match status" value="1"/>
</dbReference>
<feature type="region of interest" description="Disordered" evidence="1">
    <location>
        <begin position="654"/>
        <end position="699"/>
    </location>
</feature>
<evidence type="ECO:0000256" key="1">
    <source>
        <dbReference type="SAM" id="MobiDB-lite"/>
    </source>
</evidence>
<dbReference type="Pfam" id="PF12066">
    <property type="entry name" value="SERRATE_Ars2_N"/>
    <property type="match status" value="1"/>
</dbReference>
<name>A0ABQ9XIG5_9EUKA</name>
<evidence type="ECO:0000313" key="3">
    <source>
        <dbReference type="EMBL" id="KAK2951826.1"/>
    </source>
</evidence>
<evidence type="ECO:0000313" key="4">
    <source>
        <dbReference type="Proteomes" id="UP001281761"/>
    </source>
</evidence>
<protein>
    <recommendedName>
        <fullName evidence="2">C2H2-type domain-containing protein</fullName>
    </recommendedName>
</protein>
<sequence>MDNAINNVIIPRIEEIAGITIVTKTDDKDKTKEFVASLPANTSPEESIRRYESYKSAFRFNATTFFNAHKDDEWFKDLYHPTRLEELYLRKRSSITDKQASFLTQLESNEVTYAVKNCNPLEKYVDEAQTIPAPKHRDDHHKFYREFDTSISGSSIISKLKPRISMPSYCGNKISTGLFIPILPGDMTVKELESYFLQSTGFVRAIVSDVSVNIGLSTEDPFETTTRGWVLFDTEENAKAALANLPPEIKRRKRGRRERHEGKKVKQVEKEKDEDNESGDGETSSDTEEEGEGVIYTRSITKHRVPEPLLRIEEEAMLGEEAVRSHLRSALCICVLMDADKGVPSIIPQIFDGSSKWHEWLWFGEKETERSTVDPSLTEAEGTTLRSIRPVCKPEDFADLTNGDYLVTLERLDRIVTYLRAVHSFCFYCCYEFENEQDMSDRCGPVHGRAKKEESGRASEMEKDEAKQEENQGGDGEKEGEEQGDKEKDETAQSTTGEDLLLPQLESHTVAVKEKLCRSIISQYSRAWQLPSATSTTTPVDILSQHTLTSMQFIPDATLPPSPSLLFVDPRFGTLKMNRKAEDLFKTAVKKDEGGTHSMCMLCEKKFKAEVYVRNHIINKHSEHFKEKVVVPAIASQYSENHTNNPLFMFKDRNIDNRPRDNDRNIHRRRPEEGRARWEEPDKRMNLEDADKRKEPRKDIVNYRDLDNIPKQTESVVFDLPDFMNPSY</sequence>
<dbReference type="InterPro" id="IPR013087">
    <property type="entry name" value="Znf_C2H2_type"/>
</dbReference>
<feature type="compositionally biased region" description="Basic and acidic residues" evidence="1">
    <location>
        <begin position="258"/>
        <end position="273"/>
    </location>
</feature>
<evidence type="ECO:0000259" key="2">
    <source>
        <dbReference type="PROSITE" id="PS00028"/>
    </source>
</evidence>